<keyword evidence="7" id="KW-1185">Reference proteome</keyword>
<dbReference type="InterPro" id="IPR038973">
    <property type="entry name" value="MutL/Mlh/Pms-like"/>
</dbReference>
<keyword evidence="2" id="KW-0227">DNA damage</keyword>
<dbReference type="Pfam" id="PF08676">
    <property type="entry name" value="MutL_C"/>
    <property type="match status" value="1"/>
</dbReference>
<dbReference type="InterPro" id="IPR042120">
    <property type="entry name" value="MutL_C_dimsub"/>
</dbReference>
<comment type="caution">
    <text evidence="6">The sequence shown here is derived from an EMBL/GenBank/DDBJ whole genome shotgun (WGS) entry which is preliminary data.</text>
</comment>
<dbReference type="GO" id="GO:0140664">
    <property type="term" value="F:ATP-dependent DNA damage sensor activity"/>
    <property type="evidence" value="ECO:0007669"/>
    <property type="project" value="InterPro"/>
</dbReference>
<feature type="compositionally biased region" description="Basic and acidic residues" evidence="3">
    <location>
        <begin position="560"/>
        <end position="570"/>
    </location>
</feature>
<feature type="domain" description="DNA mismatch repair protein S5" evidence="5">
    <location>
        <begin position="211"/>
        <end position="357"/>
    </location>
</feature>
<dbReference type="InterPro" id="IPR002099">
    <property type="entry name" value="MutL/Mlh/PMS"/>
</dbReference>
<dbReference type="InterPro" id="IPR014762">
    <property type="entry name" value="DNA_mismatch_repair_CS"/>
</dbReference>
<dbReference type="OrthoDB" id="429932at2759"/>
<dbReference type="Pfam" id="PF01119">
    <property type="entry name" value="DNA_mis_repair"/>
    <property type="match status" value="1"/>
</dbReference>
<dbReference type="GO" id="GO:0016887">
    <property type="term" value="F:ATP hydrolysis activity"/>
    <property type="evidence" value="ECO:0007669"/>
    <property type="project" value="InterPro"/>
</dbReference>
<evidence type="ECO:0000259" key="4">
    <source>
        <dbReference type="SMART" id="SM00853"/>
    </source>
</evidence>
<dbReference type="InterPro" id="IPR036890">
    <property type="entry name" value="HATPase_C_sf"/>
</dbReference>
<evidence type="ECO:0000313" key="7">
    <source>
        <dbReference type="Proteomes" id="UP000275408"/>
    </source>
</evidence>
<gene>
    <name evidence="6" type="ORF">pdam_00003832</name>
</gene>
<evidence type="ECO:0000259" key="5">
    <source>
        <dbReference type="SMART" id="SM01340"/>
    </source>
</evidence>
<dbReference type="SMART" id="SM00853">
    <property type="entry name" value="MutL_C"/>
    <property type="match status" value="1"/>
</dbReference>
<dbReference type="SUPFAM" id="SSF55874">
    <property type="entry name" value="ATPase domain of HSP90 chaperone/DNA topoisomerase II/histidine kinase"/>
    <property type="match status" value="1"/>
</dbReference>
<dbReference type="Proteomes" id="UP000275408">
    <property type="component" value="Unassembled WGS sequence"/>
</dbReference>
<reference evidence="6 7" key="1">
    <citation type="journal article" date="2018" name="Sci. Rep.">
        <title>Comparative analysis of the Pocillopora damicornis genome highlights role of immune system in coral evolution.</title>
        <authorList>
            <person name="Cunning R."/>
            <person name="Bay R.A."/>
            <person name="Gillette P."/>
            <person name="Baker A.C."/>
            <person name="Traylor-Knowles N."/>
        </authorList>
    </citation>
    <scope>NUCLEOTIDE SEQUENCE [LARGE SCALE GENOMIC DNA]</scope>
    <source>
        <strain evidence="6">RSMAS</strain>
        <tissue evidence="6">Whole animal</tissue>
    </source>
</reference>
<dbReference type="InterPro" id="IPR020568">
    <property type="entry name" value="Ribosomal_Su5_D2-typ_SF"/>
</dbReference>
<feature type="region of interest" description="Disordered" evidence="3">
    <location>
        <begin position="283"/>
        <end position="303"/>
    </location>
</feature>
<organism evidence="6 7">
    <name type="scientific">Pocillopora damicornis</name>
    <name type="common">Cauliflower coral</name>
    <name type="synonym">Millepora damicornis</name>
    <dbReference type="NCBI Taxonomy" id="46731"/>
    <lineage>
        <taxon>Eukaryota</taxon>
        <taxon>Metazoa</taxon>
        <taxon>Cnidaria</taxon>
        <taxon>Anthozoa</taxon>
        <taxon>Hexacorallia</taxon>
        <taxon>Scleractinia</taxon>
        <taxon>Astrocoeniina</taxon>
        <taxon>Pocilloporidae</taxon>
        <taxon>Pocillopora</taxon>
    </lineage>
</organism>
<dbReference type="GO" id="GO:0030983">
    <property type="term" value="F:mismatched DNA binding"/>
    <property type="evidence" value="ECO:0007669"/>
    <property type="project" value="InterPro"/>
</dbReference>
<dbReference type="SUPFAM" id="SSF54211">
    <property type="entry name" value="Ribosomal protein S5 domain 2-like"/>
    <property type="match status" value="1"/>
</dbReference>
<dbReference type="InterPro" id="IPR014721">
    <property type="entry name" value="Ribsml_uS5_D2-typ_fold_subgr"/>
</dbReference>
<feature type="compositionally biased region" description="Polar residues" evidence="3">
    <location>
        <begin position="589"/>
        <end position="600"/>
    </location>
</feature>
<dbReference type="PROSITE" id="PS00058">
    <property type="entry name" value="DNA_MISMATCH_REPAIR_1"/>
    <property type="match status" value="1"/>
</dbReference>
<dbReference type="Gene3D" id="3.30.1370.100">
    <property type="entry name" value="MutL, C-terminal domain, regulatory subdomain"/>
    <property type="match status" value="1"/>
</dbReference>
<proteinExistence type="inferred from homology"/>
<dbReference type="EMBL" id="RCHS01004356">
    <property type="protein sequence ID" value="RMX35525.1"/>
    <property type="molecule type" value="Genomic_DNA"/>
</dbReference>
<dbReference type="Gene3D" id="3.30.230.10">
    <property type="match status" value="1"/>
</dbReference>
<evidence type="ECO:0000256" key="1">
    <source>
        <dbReference type="ARBA" id="ARBA00006082"/>
    </source>
</evidence>
<dbReference type="CDD" id="cd03486">
    <property type="entry name" value="MutL_Trans_MLH3"/>
    <property type="match status" value="1"/>
</dbReference>
<name>A0A3M6T4J7_POCDA</name>
<dbReference type="Pfam" id="PF13589">
    <property type="entry name" value="HATPase_c_3"/>
    <property type="match status" value="1"/>
</dbReference>
<feature type="compositionally biased region" description="Basic and acidic residues" evidence="3">
    <location>
        <begin position="283"/>
        <end position="296"/>
    </location>
</feature>
<dbReference type="GO" id="GO:0005524">
    <property type="term" value="F:ATP binding"/>
    <property type="evidence" value="ECO:0007669"/>
    <property type="project" value="InterPro"/>
</dbReference>
<dbReference type="GO" id="GO:0006298">
    <property type="term" value="P:mismatch repair"/>
    <property type="evidence" value="ECO:0007669"/>
    <property type="project" value="InterPro"/>
</dbReference>
<evidence type="ECO:0000313" key="6">
    <source>
        <dbReference type="EMBL" id="RMX35525.1"/>
    </source>
</evidence>
<dbReference type="GO" id="GO:0032300">
    <property type="term" value="C:mismatch repair complex"/>
    <property type="evidence" value="ECO:0007669"/>
    <property type="project" value="InterPro"/>
</dbReference>
<dbReference type="PANTHER" id="PTHR10073:SF47">
    <property type="entry name" value="DNA MISMATCH REPAIR PROTEIN MLH3"/>
    <property type="match status" value="1"/>
</dbReference>
<dbReference type="InterPro" id="IPR037198">
    <property type="entry name" value="MutL_C_sf"/>
</dbReference>
<dbReference type="InterPro" id="IPR042121">
    <property type="entry name" value="MutL_C_regsub"/>
</dbReference>
<evidence type="ECO:0000256" key="3">
    <source>
        <dbReference type="SAM" id="MobiDB-lite"/>
    </source>
</evidence>
<dbReference type="PANTHER" id="PTHR10073">
    <property type="entry name" value="DNA MISMATCH REPAIR PROTEIN MLH, PMS, MUTL"/>
    <property type="match status" value="1"/>
</dbReference>
<dbReference type="AlphaFoldDB" id="A0A3M6T4J7"/>
<feature type="region of interest" description="Disordered" evidence="3">
    <location>
        <begin position="560"/>
        <end position="600"/>
    </location>
</feature>
<dbReference type="STRING" id="46731.A0A3M6T4J7"/>
<dbReference type="Gene3D" id="3.30.1540.20">
    <property type="entry name" value="MutL, C-terminal domain, dimerisation subdomain"/>
    <property type="match status" value="1"/>
</dbReference>
<evidence type="ECO:0008006" key="8">
    <source>
        <dbReference type="Google" id="ProtNLM"/>
    </source>
</evidence>
<dbReference type="InterPro" id="IPR013507">
    <property type="entry name" value="DNA_mismatch_S5_2-like"/>
</dbReference>
<dbReference type="Gene3D" id="3.30.565.10">
    <property type="entry name" value="Histidine kinase-like ATPase, C-terminal domain"/>
    <property type="match status" value="1"/>
</dbReference>
<protein>
    <recommendedName>
        <fullName evidence="8">MutL C-terminal dimerisation domain-containing protein</fullName>
    </recommendedName>
</protein>
<dbReference type="NCBIfam" id="TIGR00585">
    <property type="entry name" value="mutl"/>
    <property type="match status" value="1"/>
</dbReference>
<dbReference type="SUPFAM" id="SSF118116">
    <property type="entry name" value="DNA mismatch repair protein MutL"/>
    <property type="match status" value="1"/>
</dbReference>
<evidence type="ECO:0000256" key="2">
    <source>
        <dbReference type="ARBA" id="ARBA00022763"/>
    </source>
</evidence>
<dbReference type="SMART" id="SM01340">
    <property type="entry name" value="DNA_mis_repair"/>
    <property type="match status" value="1"/>
</dbReference>
<feature type="domain" description="MutL C-terminal dimerisation" evidence="4">
    <location>
        <begin position="801"/>
        <end position="982"/>
    </location>
</feature>
<accession>A0A3M6T4J7</accession>
<sequence length="1044" mass="117211">MIRPLQEEVRSRLRSGVAITNFTQCVEELVLNSLDAEATCITVRIDIPNFKIQVCDNGIGITHGDLRFVGERYSSSKCHVLEDLEQLSFHGFRGEALASIREICDVLEISTRHRSSHQTYCKLFRTSQVLELKESRFPRTIRGTSVTVHGLFSNLPVRRKAIMETLDFDRVRHRIASIALINPKTAFTLINDSSGVKCLRTHDCKSVVSAFSQLFGNQRSKHLQQVQFEQDNFKVSGFISTDTHHCKSLQFLYINRRLILKTRLHKLVNSILAKSEHLKRLSLPEEKDTVRSENHQSKTTSPQNTKIFEKHGIFVLNIDCLVTEYDVCLEPAKTLIEFQNWDKVLSCVEKCIEEFLVKQNLLSNLEDSATSDVSESNEDGPVMKTSCYANLEAFEQCTRKRLQETKEASVDELASPSKNRKVITLIGNCNSRFVLDRRKSMNVKRSVCDAGGAPVNDNCNTKSSAYSSNYFVKETIANDSLDHNAMCDIEVHSAGNKAGVAVVAEETYGSGDSSYLRKHYSDKTTDQICVSKFPTRKDTSAVPGCFENELYSEQVDKGRYIEKSPKDTNSHQRGNPGKTELLPMKGKSSHQSLTSESNMNPDTIEIHTGMLGSSNKDWFCTFDASLGRKLFINSRTGHSSFEAPNEFSIKDDDCSVLSETELCGKEEDRRQRVPHPCASHLSSLCTPWLPREDRKQEPATGMGDSHLAFLYKKHLEEQEAEEKLCKWTDAGALQAYEQDLLNNGGKTVTQLLDNWKNPVFAAPEKDILTVNKPGLDKSQISVHNVAHPYRFTKEMLTSMRVLRQLDEKFIVGVVSHEEGADGLLVLVDQHAAHERVRLERLQSELFGDGSDTKTGGKPRIKSSTVSPPLKLCFSQEEIWLLKASQAEIERIGIRFLISQSSESSEDVSVLVDSVPSVFVEREFSEVKRGRPSVAVDNVKGLIREHLEQFSRTRGVPPVIPKAISDVISSQACHGAVKFGEPLGTAECQELIHSLSKCQLPFQCAHGRPSVIPLVDFKFVGKKMNPKETVHRPTLANLQPVLKKY</sequence>
<comment type="similarity">
    <text evidence="1">Belongs to the DNA mismatch repair MutL/HexB family.</text>
</comment>
<dbReference type="InterPro" id="IPR014790">
    <property type="entry name" value="MutL_C"/>
</dbReference>